<comment type="similarity">
    <text evidence="2 5">Belongs to the cyclophilin-type PPIase family.</text>
</comment>
<feature type="compositionally biased region" description="Low complexity" evidence="6">
    <location>
        <begin position="207"/>
        <end position="232"/>
    </location>
</feature>
<dbReference type="STRING" id="554055.A0A2P6VPK1"/>
<dbReference type="EC" id="5.2.1.8" evidence="5"/>
<proteinExistence type="inferred from homology"/>
<dbReference type="PANTHER" id="PTHR11071:SF558">
    <property type="entry name" value="YCF3-RELATED"/>
    <property type="match status" value="1"/>
</dbReference>
<keyword evidence="9" id="KW-1185">Reference proteome</keyword>
<evidence type="ECO:0000256" key="6">
    <source>
        <dbReference type="SAM" id="MobiDB-lite"/>
    </source>
</evidence>
<dbReference type="PANTHER" id="PTHR11071">
    <property type="entry name" value="PEPTIDYL-PROLYL CIS-TRANS ISOMERASE"/>
    <property type="match status" value="1"/>
</dbReference>
<evidence type="ECO:0000256" key="1">
    <source>
        <dbReference type="ARBA" id="ARBA00000971"/>
    </source>
</evidence>
<feature type="domain" description="PPIase cyclophilin-type" evidence="7">
    <location>
        <begin position="47"/>
        <end position="196"/>
    </location>
</feature>
<dbReference type="InterPro" id="IPR020892">
    <property type="entry name" value="Cyclophilin-type_PPIase_CS"/>
</dbReference>
<comment type="caution">
    <text evidence="8">The sequence shown here is derived from an EMBL/GenBank/DDBJ whole genome shotgun (WGS) entry which is preliminary data.</text>
</comment>
<dbReference type="OrthoDB" id="193499at2759"/>
<comment type="catalytic activity">
    <reaction evidence="1 5">
        <text>[protein]-peptidylproline (omega=180) = [protein]-peptidylproline (omega=0)</text>
        <dbReference type="Rhea" id="RHEA:16237"/>
        <dbReference type="Rhea" id="RHEA-COMP:10747"/>
        <dbReference type="Rhea" id="RHEA-COMP:10748"/>
        <dbReference type="ChEBI" id="CHEBI:83833"/>
        <dbReference type="ChEBI" id="CHEBI:83834"/>
        <dbReference type="EC" id="5.2.1.8"/>
    </reaction>
</comment>
<dbReference type="InterPro" id="IPR002130">
    <property type="entry name" value="Cyclophilin-type_PPIase_dom"/>
</dbReference>
<evidence type="ECO:0000313" key="9">
    <source>
        <dbReference type="Proteomes" id="UP000239649"/>
    </source>
</evidence>
<dbReference type="InterPro" id="IPR029000">
    <property type="entry name" value="Cyclophilin-like_dom_sf"/>
</dbReference>
<dbReference type="Proteomes" id="UP000239649">
    <property type="component" value="Unassembled WGS sequence"/>
</dbReference>
<dbReference type="Pfam" id="PF00160">
    <property type="entry name" value="Pro_isomerase"/>
    <property type="match status" value="1"/>
</dbReference>
<dbReference type="PRINTS" id="PR00153">
    <property type="entry name" value="CSAPPISMRASE"/>
</dbReference>
<dbReference type="AlphaFoldDB" id="A0A2P6VPK1"/>
<organism evidence="8 9">
    <name type="scientific">Micractinium conductrix</name>
    <dbReference type="NCBI Taxonomy" id="554055"/>
    <lineage>
        <taxon>Eukaryota</taxon>
        <taxon>Viridiplantae</taxon>
        <taxon>Chlorophyta</taxon>
        <taxon>core chlorophytes</taxon>
        <taxon>Trebouxiophyceae</taxon>
        <taxon>Chlorellales</taxon>
        <taxon>Chlorellaceae</taxon>
        <taxon>Chlorella clade</taxon>
        <taxon>Micractinium</taxon>
    </lineage>
</organism>
<evidence type="ECO:0000256" key="2">
    <source>
        <dbReference type="ARBA" id="ARBA00007365"/>
    </source>
</evidence>
<dbReference type="PROSITE" id="PS00170">
    <property type="entry name" value="CSA_PPIASE_1"/>
    <property type="match status" value="1"/>
</dbReference>
<dbReference type="GO" id="GO:0016018">
    <property type="term" value="F:cyclosporin A binding"/>
    <property type="evidence" value="ECO:0007669"/>
    <property type="project" value="TreeGrafter"/>
</dbReference>
<dbReference type="FunFam" id="2.40.100.10:FF:000013">
    <property type="entry name" value="Peptidyl-prolyl cis-trans isomerase"/>
    <property type="match status" value="1"/>
</dbReference>
<evidence type="ECO:0000256" key="4">
    <source>
        <dbReference type="ARBA" id="ARBA00023235"/>
    </source>
</evidence>
<evidence type="ECO:0000313" key="8">
    <source>
        <dbReference type="EMBL" id="PSC76028.1"/>
    </source>
</evidence>
<feature type="region of interest" description="Disordered" evidence="6">
    <location>
        <begin position="203"/>
        <end position="245"/>
    </location>
</feature>
<dbReference type="SUPFAM" id="SSF50891">
    <property type="entry name" value="Cyclophilin-like"/>
    <property type="match status" value="1"/>
</dbReference>
<accession>A0A2P6VPK1</accession>
<dbReference type="CDD" id="cd01926">
    <property type="entry name" value="cyclophilin_ABH_like"/>
    <property type="match status" value="1"/>
</dbReference>
<evidence type="ECO:0000256" key="3">
    <source>
        <dbReference type="ARBA" id="ARBA00023110"/>
    </source>
</evidence>
<keyword evidence="3 5" id="KW-0697">Rotamase</keyword>
<protein>
    <recommendedName>
        <fullName evidence="5">Peptidyl-prolyl cis-trans isomerase</fullName>
        <shortName evidence="5">PPIase</shortName>
        <ecNumber evidence="5">5.2.1.8</ecNumber>
    </recommendedName>
</protein>
<dbReference type="EMBL" id="LHPF02000001">
    <property type="protein sequence ID" value="PSC76028.1"/>
    <property type="molecule type" value="Genomic_DNA"/>
</dbReference>
<reference evidence="8 9" key="1">
    <citation type="journal article" date="2018" name="Plant J.">
        <title>Genome sequences of Chlorella sorokiniana UTEX 1602 and Micractinium conductrix SAG 241.80: implications to maltose excretion by a green alga.</title>
        <authorList>
            <person name="Arriola M.B."/>
            <person name="Velmurugan N."/>
            <person name="Zhang Y."/>
            <person name="Plunkett M.H."/>
            <person name="Hondzo H."/>
            <person name="Barney B.M."/>
        </authorList>
    </citation>
    <scope>NUCLEOTIDE SEQUENCE [LARGE SCALE GENOMIC DNA]</scope>
    <source>
        <strain evidence="8 9">SAG 241.80</strain>
    </source>
</reference>
<keyword evidence="4 5" id="KW-0413">Isomerase</keyword>
<dbReference type="GO" id="GO:0003755">
    <property type="term" value="F:peptidyl-prolyl cis-trans isomerase activity"/>
    <property type="evidence" value="ECO:0007669"/>
    <property type="project" value="UniProtKB-UniRule"/>
</dbReference>
<sequence length="270" mass="28024">MGAAGSKIEDVKSVAASPINYSPPLGAPNPDNPVVYFDIKLGRYGEGTPLGRIEIELKQDVCPKTAENFKQLCLQEAGSGYKGSRFHRVIPGFMCQGGDFTNDNGTGGYSIYGARFADENFDLRHTAPGVLSMANAGPNTNGSQFFLCVAATSWLDGKHVVFGQVISGYNVVRAVEMCGARSGETSQDVMIADCGISSPGKAAPATASLQQPAAPARAARASAAAPGPARALQQRRRAALQGRSAAAARRPVVPRACAVAAAPARAMALV</sequence>
<dbReference type="GO" id="GO:0006457">
    <property type="term" value="P:protein folding"/>
    <property type="evidence" value="ECO:0007669"/>
    <property type="project" value="InterPro"/>
</dbReference>
<dbReference type="PROSITE" id="PS50072">
    <property type="entry name" value="CSA_PPIASE_2"/>
    <property type="match status" value="1"/>
</dbReference>
<name>A0A2P6VPK1_9CHLO</name>
<dbReference type="Gene3D" id="2.40.100.10">
    <property type="entry name" value="Cyclophilin-like"/>
    <property type="match status" value="1"/>
</dbReference>
<evidence type="ECO:0000256" key="5">
    <source>
        <dbReference type="RuleBase" id="RU363019"/>
    </source>
</evidence>
<comment type="function">
    <text evidence="5">PPIases accelerate the folding of proteins. It catalyzes the cis-trans isomerization of proline imidic peptide bonds in oligopeptides.</text>
</comment>
<evidence type="ECO:0000259" key="7">
    <source>
        <dbReference type="PROSITE" id="PS50072"/>
    </source>
</evidence>
<gene>
    <name evidence="8" type="primary">g203</name>
    <name evidence="8" type="ORF">C2E20_0203</name>
</gene>
<dbReference type="GO" id="GO:0005737">
    <property type="term" value="C:cytoplasm"/>
    <property type="evidence" value="ECO:0007669"/>
    <property type="project" value="TreeGrafter"/>
</dbReference>